<dbReference type="AlphaFoldDB" id="A0A174MHW9"/>
<evidence type="ECO:0000313" key="8">
    <source>
        <dbReference type="Proteomes" id="UP000719916"/>
    </source>
</evidence>
<reference evidence="4 7" key="3">
    <citation type="submission" date="2019-11" db="EMBL/GenBank/DDBJ databases">
        <title>FDA dAtabase for Regulatory Grade micrObial Sequences (FDA-ARGOS): Supporting development and validation of Infectious Disease Dx tests.</title>
        <authorList>
            <person name="Turner S."/>
            <person name="Byrd R."/>
            <person name="Tallon L."/>
            <person name="Sadzewicz L."/>
            <person name="Vavikolanu K."/>
            <person name="Mehta A."/>
            <person name="Aluvathingal J."/>
            <person name="Nadendla S."/>
            <person name="Myers T."/>
            <person name="Yan Y."/>
            <person name="Sichtig H."/>
        </authorList>
    </citation>
    <scope>NUCLEOTIDE SEQUENCE [LARGE SCALE GENOMIC DNA]</scope>
    <source>
        <strain evidence="4 7">FDAARGOS_739</strain>
    </source>
</reference>
<accession>A0A174MHW9</accession>
<organism evidence="1 5">
    <name type="scientific">Enterocloster clostridioformis</name>
    <dbReference type="NCBI Taxonomy" id="1531"/>
    <lineage>
        <taxon>Bacteria</taxon>
        <taxon>Bacillati</taxon>
        <taxon>Bacillota</taxon>
        <taxon>Clostridia</taxon>
        <taxon>Lachnospirales</taxon>
        <taxon>Lachnospiraceae</taxon>
        <taxon>Enterocloster</taxon>
    </lineage>
</organism>
<dbReference type="EMBL" id="CZAB01000030">
    <property type="protein sequence ID" value="CUP33918.1"/>
    <property type="molecule type" value="Genomic_DNA"/>
</dbReference>
<evidence type="ECO:0000313" key="7">
    <source>
        <dbReference type="Proteomes" id="UP000501069"/>
    </source>
</evidence>
<evidence type="ECO:0000313" key="1">
    <source>
        <dbReference type="EMBL" id="CUP33918.1"/>
    </source>
</evidence>
<dbReference type="RefSeq" id="WP_002587138.1">
    <property type="nucleotide sequence ID" value="NZ_BJLB01000001.1"/>
</dbReference>
<sequence>MDYERLQHKKELFDQKEETISRELLEHMEQEFEDQFIYDSMALSGSTLTLEETKTILAEQRQKESSEKETK</sequence>
<evidence type="ECO:0000313" key="3">
    <source>
        <dbReference type="EMBL" id="NSJ45221.1"/>
    </source>
</evidence>
<reference evidence="2 6" key="2">
    <citation type="submission" date="2019-06" db="EMBL/GenBank/DDBJ databases">
        <title>Draft genome sequence of [Clostridium] clostridioforme NBRC 113352.</title>
        <authorList>
            <person name="Miura T."/>
            <person name="Furukawa M."/>
            <person name="Shimamura M."/>
            <person name="Ohyama Y."/>
            <person name="Yamazoe A."/>
            <person name="Kawasaki H."/>
        </authorList>
    </citation>
    <scope>NUCLEOTIDE SEQUENCE [LARGE SCALE GENOMIC DNA]</scope>
    <source>
        <strain evidence="2 6">NBRC 113352</strain>
    </source>
</reference>
<reference evidence="1 5" key="1">
    <citation type="submission" date="2015-09" db="EMBL/GenBank/DDBJ databases">
        <authorList>
            <consortium name="Pathogen Informatics"/>
        </authorList>
    </citation>
    <scope>NUCLEOTIDE SEQUENCE [LARGE SCALE GENOMIC DNA]</scope>
    <source>
        <strain evidence="1 5">2789STDY5834865</strain>
    </source>
</reference>
<dbReference type="Proteomes" id="UP000095512">
    <property type="component" value="Unassembled WGS sequence"/>
</dbReference>
<evidence type="ECO:0000313" key="5">
    <source>
        <dbReference type="Proteomes" id="UP000095512"/>
    </source>
</evidence>
<dbReference type="EMBL" id="CP050964">
    <property type="protein sequence ID" value="QIX91572.1"/>
    <property type="molecule type" value="Genomic_DNA"/>
</dbReference>
<reference evidence="3 8" key="4">
    <citation type="journal article" date="2020" name="Cell Host Microbe">
        <title>Functional and Genomic Variation between Human-Derived Isolates of Lachnospiraceae Reveals Inter- and Intra-Species Diversity.</title>
        <authorList>
            <person name="Sorbara M.T."/>
            <person name="Littmann E.R."/>
            <person name="Fontana E."/>
            <person name="Moody T.U."/>
            <person name="Kohout C.E."/>
            <person name="Gjonbalaj M."/>
            <person name="Eaton V."/>
            <person name="Seok R."/>
            <person name="Leiner I.M."/>
            <person name="Pamer E.G."/>
        </authorList>
    </citation>
    <scope>NUCLEOTIDE SEQUENCE [LARGE SCALE GENOMIC DNA]</scope>
    <source>
        <strain evidence="3 8">MSK.2.26</strain>
    </source>
</reference>
<reference evidence="3" key="5">
    <citation type="submission" date="2020-02" db="EMBL/GenBank/DDBJ databases">
        <authorList>
            <person name="Littmann E."/>
            <person name="Sorbara M."/>
        </authorList>
    </citation>
    <scope>NUCLEOTIDE SEQUENCE</scope>
    <source>
        <strain evidence="3">MSK.2.26</strain>
    </source>
</reference>
<evidence type="ECO:0000313" key="6">
    <source>
        <dbReference type="Proteomes" id="UP000315200"/>
    </source>
</evidence>
<dbReference type="Proteomes" id="UP000719916">
    <property type="component" value="Unassembled WGS sequence"/>
</dbReference>
<proteinExistence type="predicted"/>
<dbReference type="EMBL" id="BJLB01000001">
    <property type="protein sequence ID" value="GEA39591.1"/>
    <property type="molecule type" value="Genomic_DNA"/>
</dbReference>
<dbReference type="Proteomes" id="UP000315200">
    <property type="component" value="Unassembled WGS sequence"/>
</dbReference>
<name>A0A174MHW9_9FIRM</name>
<dbReference type="EMBL" id="JAAISW010000031">
    <property type="protein sequence ID" value="NSJ45221.1"/>
    <property type="molecule type" value="Genomic_DNA"/>
</dbReference>
<evidence type="ECO:0000313" key="2">
    <source>
        <dbReference type="EMBL" id="GEA39591.1"/>
    </source>
</evidence>
<protein>
    <submittedName>
        <fullName evidence="1">Uncharacterized protein</fullName>
    </submittedName>
</protein>
<dbReference type="GeneID" id="57962301"/>
<gene>
    <name evidence="2" type="ORF">Ccl03g_53040</name>
    <name evidence="1" type="ORF">ERS852480_03120</name>
    <name evidence="4" type="ORF">FOC47_14115</name>
    <name evidence="3" type="ORF">G5B26_16860</name>
</gene>
<evidence type="ECO:0000313" key="4">
    <source>
        <dbReference type="EMBL" id="QIX91572.1"/>
    </source>
</evidence>
<dbReference type="Proteomes" id="UP000501069">
    <property type="component" value="Chromosome"/>
</dbReference>